<dbReference type="OMA" id="CINTSHV"/>
<dbReference type="InterPro" id="IPR043136">
    <property type="entry name" value="B30.2/SPRY_sf"/>
</dbReference>
<feature type="domain" description="RING-type" evidence="7">
    <location>
        <begin position="382"/>
        <end position="422"/>
    </location>
</feature>
<dbReference type="GeneID" id="111253016"/>
<dbReference type="EnsemblMetazoa" id="XM_022811805">
    <property type="protein sequence ID" value="XP_022667540"/>
    <property type="gene ID" value="LOC111253016"/>
</dbReference>
<evidence type="ECO:0000313" key="9">
    <source>
        <dbReference type="EnsemblMetazoa" id="XP_022667540"/>
    </source>
</evidence>
<evidence type="ECO:0000256" key="5">
    <source>
        <dbReference type="PROSITE-ProRule" id="PRU00175"/>
    </source>
</evidence>
<organism evidence="9 10">
    <name type="scientific">Varroa destructor</name>
    <name type="common">Honeybee mite</name>
    <dbReference type="NCBI Taxonomy" id="109461"/>
    <lineage>
        <taxon>Eukaryota</taxon>
        <taxon>Metazoa</taxon>
        <taxon>Ecdysozoa</taxon>
        <taxon>Arthropoda</taxon>
        <taxon>Chelicerata</taxon>
        <taxon>Arachnida</taxon>
        <taxon>Acari</taxon>
        <taxon>Parasitiformes</taxon>
        <taxon>Mesostigmata</taxon>
        <taxon>Gamasina</taxon>
        <taxon>Dermanyssoidea</taxon>
        <taxon>Varroidae</taxon>
        <taxon>Varroa</taxon>
    </lineage>
</organism>
<dbReference type="SUPFAM" id="SSF57850">
    <property type="entry name" value="RING/U-box"/>
    <property type="match status" value="1"/>
</dbReference>
<dbReference type="GO" id="GO:0008270">
    <property type="term" value="F:zinc ion binding"/>
    <property type="evidence" value="ECO:0007669"/>
    <property type="project" value="UniProtKB-KW"/>
</dbReference>
<evidence type="ECO:0000256" key="4">
    <source>
        <dbReference type="ARBA" id="ARBA00022833"/>
    </source>
</evidence>
<proteinExistence type="predicted"/>
<keyword evidence="10" id="KW-1185">Reference proteome</keyword>
<dbReference type="PANTHER" id="PTHR12429">
    <property type="entry name" value="NEURALIZED"/>
    <property type="match status" value="1"/>
</dbReference>
<feature type="domain" description="NHR" evidence="8">
    <location>
        <begin position="5"/>
        <end position="157"/>
    </location>
</feature>
<dbReference type="FunCoup" id="A0A7M7KJ06">
    <property type="interactions" value="520"/>
</dbReference>
<name>A0A7M7KJ06_VARDE</name>
<dbReference type="PANTHER" id="PTHR12429:SF6">
    <property type="entry name" value="PROTEIN NEURALIZED"/>
    <property type="match status" value="1"/>
</dbReference>
<keyword evidence="2" id="KW-0677">Repeat</keyword>
<evidence type="ECO:0000256" key="3">
    <source>
        <dbReference type="ARBA" id="ARBA00022771"/>
    </source>
</evidence>
<sequence length="434" mass="47499">MTVGPIGFHRVRGENIRVTNNTAMRVESFNKALCFTDRPLRANEKLTFRISRVTRAWSGTLRVGVTIHDPDTFEDNLPKYCCPDLNMKPGNWGKAVEEAHALENNVLQVFYTSQGNVMLKVNSNDPGVFLSGVRTGVPLFVLFDVYGNTLGIELGEVQLRNSTTPAGTTQAVRNAASTLVPSQRLNNTNLRSECFPNIALHPAQLSCINTSHVQASSNVANGLMDCPGGLVMTETALRAGQALIVKLADLHREVPMNLALSAATTDEIRRFNSLDDLYDKTYTVLFKSGVTTAGEEIAVVISEQGIVHVSHANKKWLQCVYVDPVVQFRVVFDMQTVKKLSVVGITTHLQAPANQIDGGDGSSKSEQKKASGNNSDRAPIDCVICLENLRDTLLKPCLHFVLCGGCARSLSQSDHKECPICRKPIKGTEKIYMN</sequence>
<dbReference type="SMART" id="SM00184">
    <property type="entry name" value="RING"/>
    <property type="match status" value="1"/>
</dbReference>
<dbReference type="InterPro" id="IPR001841">
    <property type="entry name" value="Znf_RING"/>
</dbReference>
<dbReference type="InParanoid" id="A0A7M7KJ06"/>
<dbReference type="InterPro" id="IPR013083">
    <property type="entry name" value="Znf_RING/FYVE/PHD"/>
</dbReference>
<reference evidence="9" key="1">
    <citation type="submission" date="2021-01" db="UniProtKB">
        <authorList>
            <consortium name="EnsemblMetazoa"/>
        </authorList>
    </citation>
    <scope>IDENTIFICATION</scope>
</reference>
<dbReference type="InterPro" id="IPR006573">
    <property type="entry name" value="NHR_dom"/>
</dbReference>
<dbReference type="SMART" id="SM00588">
    <property type="entry name" value="NEUZ"/>
    <property type="match status" value="1"/>
</dbReference>
<dbReference type="AlphaFoldDB" id="A0A7M7KJ06"/>
<evidence type="ECO:0000313" key="10">
    <source>
        <dbReference type="Proteomes" id="UP000594260"/>
    </source>
</evidence>
<dbReference type="PROSITE" id="PS50089">
    <property type="entry name" value="ZF_RING_2"/>
    <property type="match status" value="1"/>
</dbReference>
<dbReference type="Pfam" id="PF07177">
    <property type="entry name" value="Neuralized"/>
    <property type="match status" value="1"/>
</dbReference>
<feature type="region of interest" description="Disordered" evidence="6">
    <location>
        <begin position="354"/>
        <end position="375"/>
    </location>
</feature>
<keyword evidence="1" id="KW-0479">Metal-binding</keyword>
<dbReference type="Pfam" id="PF13920">
    <property type="entry name" value="zf-C3HC4_3"/>
    <property type="match status" value="1"/>
</dbReference>
<dbReference type="Gene3D" id="3.30.40.10">
    <property type="entry name" value="Zinc/RING finger domain, C3HC4 (zinc finger)"/>
    <property type="match status" value="1"/>
</dbReference>
<evidence type="ECO:0000256" key="1">
    <source>
        <dbReference type="ARBA" id="ARBA00022723"/>
    </source>
</evidence>
<dbReference type="OrthoDB" id="6078042at2759"/>
<protein>
    <submittedName>
        <fullName evidence="9">Uncharacterized protein</fullName>
    </submittedName>
</protein>
<keyword evidence="3 5" id="KW-0863">Zinc-finger</keyword>
<dbReference type="KEGG" id="vde:111253016"/>
<dbReference type="Proteomes" id="UP000594260">
    <property type="component" value="Unplaced"/>
</dbReference>
<evidence type="ECO:0000259" key="8">
    <source>
        <dbReference type="PROSITE" id="PS51065"/>
    </source>
</evidence>
<dbReference type="GO" id="GO:0061630">
    <property type="term" value="F:ubiquitin protein ligase activity"/>
    <property type="evidence" value="ECO:0007669"/>
    <property type="project" value="TreeGrafter"/>
</dbReference>
<evidence type="ECO:0000259" key="7">
    <source>
        <dbReference type="PROSITE" id="PS50089"/>
    </source>
</evidence>
<dbReference type="Gene3D" id="2.60.120.920">
    <property type="match status" value="1"/>
</dbReference>
<dbReference type="RefSeq" id="XP_022667540.1">
    <property type="nucleotide sequence ID" value="XM_022811805.1"/>
</dbReference>
<evidence type="ECO:0000256" key="2">
    <source>
        <dbReference type="ARBA" id="ARBA00022737"/>
    </source>
</evidence>
<dbReference type="PROSITE" id="PS51065">
    <property type="entry name" value="NHR"/>
    <property type="match status" value="1"/>
</dbReference>
<dbReference type="InterPro" id="IPR037962">
    <property type="entry name" value="Neuralized"/>
</dbReference>
<evidence type="ECO:0000256" key="6">
    <source>
        <dbReference type="SAM" id="MobiDB-lite"/>
    </source>
</evidence>
<accession>A0A7M7KJ06</accession>
<dbReference type="FunFam" id="2.60.120.920:FF:000005">
    <property type="entry name" value="Putative E3 ubiquitin-protein ligase NEURL1B"/>
    <property type="match status" value="1"/>
</dbReference>
<keyword evidence="4" id="KW-0862">Zinc</keyword>